<accession>B4SH11</accession>
<dbReference type="Proteomes" id="UP000002724">
    <property type="component" value="Chromosome"/>
</dbReference>
<keyword evidence="1" id="KW-1133">Transmembrane helix</keyword>
<dbReference type="SUPFAM" id="SSF81343">
    <property type="entry name" value="Fumarate reductase respiratory complex transmembrane subunits"/>
    <property type="match status" value="1"/>
</dbReference>
<feature type="transmembrane region" description="Helical" evidence="1">
    <location>
        <begin position="148"/>
        <end position="172"/>
    </location>
</feature>
<dbReference type="InterPro" id="IPR011138">
    <property type="entry name" value="Cytochrome_b-558"/>
</dbReference>
<dbReference type="eggNOG" id="ENOG502Z7RU">
    <property type="taxonomic scope" value="Bacteria"/>
</dbReference>
<keyword evidence="3" id="KW-1185">Reference proteome</keyword>
<dbReference type="KEGG" id="pph:Ppha_2853"/>
<dbReference type="AlphaFoldDB" id="B4SH11"/>
<evidence type="ECO:0000256" key="1">
    <source>
        <dbReference type="SAM" id="Phobius"/>
    </source>
</evidence>
<feature type="transmembrane region" description="Helical" evidence="1">
    <location>
        <begin position="106"/>
        <end position="128"/>
    </location>
</feature>
<organism evidence="2 3">
    <name type="scientific">Pelodictyon phaeoclathratiforme (strain DSM 5477 / BU-1)</name>
    <dbReference type="NCBI Taxonomy" id="324925"/>
    <lineage>
        <taxon>Bacteria</taxon>
        <taxon>Pseudomonadati</taxon>
        <taxon>Chlorobiota</taxon>
        <taxon>Chlorobiia</taxon>
        <taxon>Chlorobiales</taxon>
        <taxon>Chlorobiaceae</taxon>
        <taxon>Chlorobium/Pelodictyon group</taxon>
        <taxon>Pelodictyon</taxon>
    </lineage>
</organism>
<reference evidence="2 3" key="1">
    <citation type="submission" date="2008-06" db="EMBL/GenBank/DDBJ databases">
        <title>Complete sequence of Pelodictyon phaeoclathratiforme BU-1.</title>
        <authorList>
            <consortium name="US DOE Joint Genome Institute"/>
            <person name="Lucas S."/>
            <person name="Copeland A."/>
            <person name="Lapidus A."/>
            <person name="Glavina del Rio T."/>
            <person name="Dalin E."/>
            <person name="Tice H."/>
            <person name="Bruce D."/>
            <person name="Goodwin L."/>
            <person name="Pitluck S."/>
            <person name="Schmutz J."/>
            <person name="Larimer F."/>
            <person name="Land M."/>
            <person name="Hauser L."/>
            <person name="Kyrpides N."/>
            <person name="Mikhailova N."/>
            <person name="Liu Z."/>
            <person name="Li T."/>
            <person name="Zhao F."/>
            <person name="Overmann J."/>
            <person name="Bryant D.A."/>
            <person name="Richardson P."/>
        </authorList>
    </citation>
    <scope>NUCLEOTIDE SEQUENCE [LARGE SCALE GENOMIC DNA]</scope>
    <source>
        <strain evidence="3">DSM 5477 / BU-1</strain>
    </source>
</reference>
<dbReference type="EMBL" id="CP001110">
    <property type="protein sequence ID" value="ACF44999.1"/>
    <property type="molecule type" value="Genomic_DNA"/>
</dbReference>
<dbReference type="InterPro" id="IPR034804">
    <property type="entry name" value="SQR/QFR_C/D"/>
</dbReference>
<feature type="transmembrane region" description="Helical" evidence="1">
    <location>
        <begin position="14"/>
        <end position="38"/>
    </location>
</feature>
<dbReference type="STRING" id="324925.Ppha_2853"/>
<evidence type="ECO:0000313" key="2">
    <source>
        <dbReference type="EMBL" id="ACF44999.1"/>
    </source>
</evidence>
<dbReference type="HOGENOM" id="CLU_077968_0_1_10"/>
<dbReference type="Gene3D" id="1.20.1300.10">
    <property type="entry name" value="Fumarate reductase/succinate dehydrogenase, transmembrane subunit"/>
    <property type="match status" value="1"/>
</dbReference>
<sequence length="220" mass="24605" precursor="true">MNVMLMFSSITKKVLMALAGLFLVTFLCVHLGINLMLLNDDGGLMFTEAATFMGTNSLIKVFEIVLFAGFLIHILFGLVVSVQNRAARPKAYVCGNSSETSFFSKYMFHTGIIVFIFLCLHFIDFYFIKIGLVSPPPGIAIHDFYHRSLLLFSSSWYSLFYIISFIFLGIHLNHAIQSAFQTLGLNHSKYMGAVKIIGSVYSVLIAAGFSAVPIYLYFLK</sequence>
<gene>
    <name evidence="2" type="ordered locus">Ppha_2853</name>
</gene>
<dbReference type="NCBIfam" id="TIGR02046">
    <property type="entry name" value="sdhC_b558_fam"/>
    <property type="match status" value="1"/>
</dbReference>
<evidence type="ECO:0000313" key="3">
    <source>
        <dbReference type="Proteomes" id="UP000002724"/>
    </source>
</evidence>
<dbReference type="CDD" id="cd03498">
    <property type="entry name" value="SQR_TypeB_2_TM"/>
    <property type="match status" value="1"/>
</dbReference>
<keyword evidence="1" id="KW-0472">Membrane</keyword>
<feature type="transmembrane region" description="Helical" evidence="1">
    <location>
        <begin position="193"/>
        <end position="218"/>
    </location>
</feature>
<protein>
    <submittedName>
        <fullName evidence="2">Succinate dehydrogenase (Or fumarate reductase) cytochrome b subunit, b558 family</fullName>
    </submittedName>
</protein>
<proteinExistence type="predicted"/>
<feature type="transmembrane region" description="Helical" evidence="1">
    <location>
        <begin position="58"/>
        <end position="80"/>
    </location>
</feature>
<dbReference type="RefSeq" id="WP_012509467.1">
    <property type="nucleotide sequence ID" value="NC_011060.1"/>
</dbReference>
<dbReference type="GO" id="GO:0016020">
    <property type="term" value="C:membrane"/>
    <property type="evidence" value="ECO:0007669"/>
    <property type="project" value="InterPro"/>
</dbReference>
<keyword evidence="1" id="KW-0812">Transmembrane</keyword>
<name>B4SH11_PELPB</name>